<dbReference type="EMBL" id="ANAH02000076">
    <property type="protein sequence ID" value="EPX54920.1"/>
    <property type="molecule type" value="Genomic_DNA"/>
</dbReference>
<gene>
    <name evidence="1" type="ORF">D187_009755</name>
</gene>
<accession>S9NS13</accession>
<dbReference type="Proteomes" id="UP000011682">
    <property type="component" value="Unassembled WGS sequence"/>
</dbReference>
<keyword evidence="2" id="KW-1185">Reference proteome</keyword>
<proteinExistence type="predicted"/>
<evidence type="ECO:0000313" key="1">
    <source>
        <dbReference type="EMBL" id="EPX54920.1"/>
    </source>
</evidence>
<comment type="caution">
    <text evidence="1">The sequence shown here is derived from an EMBL/GenBank/DDBJ whole genome shotgun (WGS) entry which is preliminary data.</text>
</comment>
<organism evidence="1 2">
    <name type="scientific">Cystobacter fuscus (strain ATCC 25194 / DSM 2262 / NBRC 100088 / M29)</name>
    <dbReference type="NCBI Taxonomy" id="1242864"/>
    <lineage>
        <taxon>Bacteria</taxon>
        <taxon>Pseudomonadati</taxon>
        <taxon>Myxococcota</taxon>
        <taxon>Myxococcia</taxon>
        <taxon>Myxococcales</taxon>
        <taxon>Cystobacterineae</taxon>
        <taxon>Archangiaceae</taxon>
        <taxon>Cystobacter</taxon>
    </lineage>
</organism>
<dbReference type="RefSeq" id="WP_002632560.1">
    <property type="nucleotide sequence ID" value="NZ_ANAH02000076.1"/>
</dbReference>
<dbReference type="AlphaFoldDB" id="S9NS13"/>
<evidence type="ECO:0000313" key="2">
    <source>
        <dbReference type="Proteomes" id="UP000011682"/>
    </source>
</evidence>
<sequence>MSNPLRSELMRALAGAAVTCGLLLMTLLAGSAHGEPVTRRPASPSPLHFVVPVGDTSYLVLADVEKAEELPPHGPLRLTGDESNSSVIAEVSEADLPAGLRAWSKREVVVDERCHATVSGFAIVARLVGRPDYAGFTWTADSVLSFGQKVLAARLGRCKGSFARAASAAPIRVPRPAVNEAAVAAARADFLASEVIAQARAEQVEAKVAGALEQVYAPYVVTVRHPTTGETWISFQLRIGEPGCSDPQANVWGLYRVTERGVERTRLLELSWFEDIDTLLDVDGDGQLELLIQDDFGFSRELRSGEGKVLNRLKMRIYECMC</sequence>
<reference evidence="1" key="1">
    <citation type="submission" date="2013-05" db="EMBL/GenBank/DDBJ databases">
        <title>Genome assembly of Cystobacter fuscus DSM 2262.</title>
        <authorList>
            <person name="Sharma G."/>
            <person name="Khatri I."/>
            <person name="Kaur C."/>
            <person name="Mayilraj S."/>
            <person name="Subramanian S."/>
        </authorList>
    </citation>
    <scope>NUCLEOTIDE SEQUENCE [LARGE SCALE GENOMIC DNA]</scope>
    <source>
        <strain evidence="1">DSM 2262</strain>
    </source>
</reference>
<name>S9NS13_CYSF2</name>
<protein>
    <submittedName>
        <fullName evidence="1">Uncharacterized protein</fullName>
    </submittedName>
</protein>
<dbReference type="eggNOG" id="ENOG5032BAE">
    <property type="taxonomic scope" value="Bacteria"/>
</dbReference>